<keyword evidence="4" id="KW-1133">Transmembrane helix</keyword>
<dbReference type="Pfam" id="PF11807">
    <property type="entry name" value="UstYa"/>
    <property type="match status" value="1"/>
</dbReference>
<keyword evidence="4" id="KW-0472">Membrane</keyword>
<dbReference type="KEGG" id="bze:COCCADRAFT_113202"/>
<protein>
    <submittedName>
        <fullName evidence="5">Uncharacterized protein</fullName>
    </submittedName>
</protein>
<proteinExistence type="inferred from homology"/>
<dbReference type="RefSeq" id="XP_007718842.1">
    <property type="nucleotide sequence ID" value="XM_007720652.1"/>
</dbReference>
<dbReference type="PANTHER" id="PTHR33365">
    <property type="entry name" value="YALI0B05434P"/>
    <property type="match status" value="1"/>
</dbReference>
<dbReference type="PANTHER" id="PTHR33365:SF4">
    <property type="entry name" value="CYCLOCHLOROTINE BIOSYNTHESIS PROTEIN O"/>
    <property type="match status" value="1"/>
</dbReference>
<evidence type="ECO:0000313" key="5">
    <source>
        <dbReference type="EMBL" id="EUC26855.1"/>
    </source>
</evidence>
<dbReference type="HOGENOM" id="CLU_042941_2_3_1"/>
<dbReference type="GeneID" id="19144600"/>
<accession>W6XNM6</accession>
<comment type="pathway">
    <text evidence="1">Mycotoxin biosynthesis.</text>
</comment>
<keyword evidence="6" id="KW-1185">Reference proteome</keyword>
<evidence type="ECO:0000256" key="4">
    <source>
        <dbReference type="SAM" id="Phobius"/>
    </source>
</evidence>
<evidence type="ECO:0000313" key="6">
    <source>
        <dbReference type="Proteomes" id="UP000053841"/>
    </source>
</evidence>
<gene>
    <name evidence="5" type="ORF">COCCADRAFT_113202</name>
</gene>
<evidence type="ECO:0000256" key="1">
    <source>
        <dbReference type="ARBA" id="ARBA00004685"/>
    </source>
</evidence>
<feature type="compositionally biased region" description="Polar residues" evidence="3">
    <location>
        <begin position="11"/>
        <end position="24"/>
    </location>
</feature>
<organism evidence="5 6">
    <name type="scientific">Cochliobolus carbonum (strain 26-R-13)</name>
    <name type="common">Maize leaf spot fungus</name>
    <name type="synonym">Bipolaris zeicola</name>
    <dbReference type="NCBI Taxonomy" id="930089"/>
    <lineage>
        <taxon>Eukaryota</taxon>
        <taxon>Fungi</taxon>
        <taxon>Dikarya</taxon>
        <taxon>Ascomycota</taxon>
        <taxon>Pezizomycotina</taxon>
        <taxon>Dothideomycetes</taxon>
        <taxon>Pleosporomycetidae</taxon>
        <taxon>Pleosporales</taxon>
        <taxon>Pleosporineae</taxon>
        <taxon>Pleosporaceae</taxon>
        <taxon>Bipolaris</taxon>
    </lineage>
</organism>
<dbReference type="AlphaFoldDB" id="W6XNM6"/>
<feature type="region of interest" description="Disordered" evidence="3">
    <location>
        <begin position="1"/>
        <end position="24"/>
    </location>
</feature>
<evidence type="ECO:0000256" key="2">
    <source>
        <dbReference type="ARBA" id="ARBA00035112"/>
    </source>
</evidence>
<sequence>MNFLRRPKYKSVQQSDDNVSDVSLDQPPRTSNVLYLGWILACAFAFSTAFLLVQLLKIKSASQEVTLQHGSFNKGFSTEFGPAKPYIHEKQSMFWGGPRWYDNGTGYHVNNPAEPTYAGPPNEEIDAAWEDLLRGRYFTITEAEAVQTFGNPHGLYLHPDGVGYLTGLDVFHALHCVEQLRRALDRNHYFNNRTKLAYPDRGHRDHCIDHIRQQLMCHADLTPIPVIWYEGHRRSFVQSDVVHTCRDWDSVRQFVASRPA</sequence>
<name>W6XNM6_COCC2</name>
<feature type="transmembrane region" description="Helical" evidence="4">
    <location>
        <begin position="33"/>
        <end position="53"/>
    </location>
</feature>
<dbReference type="EMBL" id="KI965090">
    <property type="protein sequence ID" value="EUC26855.1"/>
    <property type="molecule type" value="Genomic_DNA"/>
</dbReference>
<dbReference type="Proteomes" id="UP000053841">
    <property type="component" value="Unassembled WGS sequence"/>
</dbReference>
<dbReference type="InterPro" id="IPR021765">
    <property type="entry name" value="UstYa-like"/>
</dbReference>
<reference evidence="5 6" key="1">
    <citation type="journal article" date="2013" name="PLoS Genet.">
        <title>Comparative genome structure, secondary metabolite, and effector coding capacity across Cochliobolus pathogens.</title>
        <authorList>
            <person name="Condon B.J."/>
            <person name="Leng Y."/>
            <person name="Wu D."/>
            <person name="Bushley K.E."/>
            <person name="Ohm R.A."/>
            <person name="Otillar R."/>
            <person name="Martin J."/>
            <person name="Schackwitz W."/>
            <person name="Grimwood J."/>
            <person name="MohdZainudin N."/>
            <person name="Xue C."/>
            <person name="Wang R."/>
            <person name="Manning V.A."/>
            <person name="Dhillon B."/>
            <person name="Tu Z.J."/>
            <person name="Steffenson B.J."/>
            <person name="Salamov A."/>
            <person name="Sun H."/>
            <person name="Lowry S."/>
            <person name="LaButti K."/>
            <person name="Han J."/>
            <person name="Copeland A."/>
            <person name="Lindquist E."/>
            <person name="Barry K."/>
            <person name="Schmutz J."/>
            <person name="Baker S.E."/>
            <person name="Ciuffetti L.M."/>
            <person name="Grigoriev I.V."/>
            <person name="Zhong S."/>
            <person name="Turgeon B.G."/>
        </authorList>
    </citation>
    <scope>NUCLEOTIDE SEQUENCE [LARGE SCALE GENOMIC DNA]</scope>
    <source>
        <strain evidence="5 6">26-R-13</strain>
    </source>
</reference>
<dbReference type="eggNOG" id="ENOG502SR2C">
    <property type="taxonomic scope" value="Eukaryota"/>
</dbReference>
<dbReference type="OrthoDB" id="3687641at2759"/>
<dbReference type="STRING" id="930089.W6XNM6"/>
<comment type="similarity">
    <text evidence="2">Belongs to the ustYa family.</text>
</comment>
<evidence type="ECO:0000256" key="3">
    <source>
        <dbReference type="SAM" id="MobiDB-lite"/>
    </source>
</evidence>
<dbReference type="GO" id="GO:0043386">
    <property type="term" value="P:mycotoxin biosynthetic process"/>
    <property type="evidence" value="ECO:0007669"/>
    <property type="project" value="InterPro"/>
</dbReference>
<keyword evidence="4" id="KW-0812">Transmembrane</keyword>